<dbReference type="Gene3D" id="2.120.10.30">
    <property type="entry name" value="TolB, C-terminal domain"/>
    <property type="match status" value="1"/>
</dbReference>
<dbReference type="OrthoDB" id="10018185at2759"/>
<proteinExistence type="predicted"/>
<dbReference type="EMBL" id="CAJEWN010000066">
    <property type="protein sequence ID" value="CAD2157498.1"/>
    <property type="molecule type" value="Genomic_DNA"/>
</dbReference>
<protein>
    <submittedName>
        <fullName evidence="1">Uncharacterized protein</fullName>
    </submittedName>
</protein>
<reference evidence="1 2" key="1">
    <citation type="submission" date="2020-08" db="EMBL/GenBank/DDBJ databases">
        <authorList>
            <person name="Koutsovoulos G."/>
            <person name="Danchin GJ E."/>
        </authorList>
    </citation>
    <scope>NUCLEOTIDE SEQUENCE [LARGE SCALE GENOMIC DNA]</scope>
</reference>
<dbReference type="SUPFAM" id="SSF63825">
    <property type="entry name" value="YWTD domain"/>
    <property type="match status" value="1"/>
</dbReference>
<accession>A0A6V7UHU5</accession>
<dbReference type="Proteomes" id="UP000580250">
    <property type="component" value="Unassembled WGS sequence"/>
</dbReference>
<organism evidence="1 2">
    <name type="scientific">Meloidogyne enterolobii</name>
    <name type="common">Root-knot nematode worm</name>
    <name type="synonym">Meloidogyne mayaguensis</name>
    <dbReference type="NCBI Taxonomy" id="390850"/>
    <lineage>
        <taxon>Eukaryota</taxon>
        <taxon>Metazoa</taxon>
        <taxon>Ecdysozoa</taxon>
        <taxon>Nematoda</taxon>
        <taxon>Chromadorea</taxon>
        <taxon>Rhabditida</taxon>
        <taxon>Tylenchina</taxon>
        <taxon>Tylenchomorpha</taxon>
        <taxon>Tylenchoidea</taxon>
        <taxon>Meloidogynidae</taxon>
        <taxon>Meloidogyninae</taxon>
        <taxon>Meloidogyne</taxon>
    </lineage>
</organism>
<comment type="caution">
    <text evidence="1">The sequence shown here is derived from an EMBL/GenBank/DDBJ whole genome shotgun (WGS) entry which is preliminary data.</text>
</comment>
<dbReference type="InterPro" id="IPR011042">
    <property type="entry name" value="6-blade_b-propeller_TolB-like"/>
</dbReference>
<name>A0A6V7UHU5_MELEN</name>
<sequence length="49" mass="5327">MDMNTGRANSFAKGLENAHALAISDNGDIYVSQIEPNQIVKFSISTNEN</sequence>
<evidence type="ECO:0000313" key="1">
    <source>
        <dbReference type="EMBL" id="CAD2157498.1"/>
    </source>
</evidence>
<evidence type="ECO:0000313" key="2">
    <source>
        <dbReference type="Proteomes" id="UP000580250"/>
    </source>
</evidence>
<dbReference type="AlphaFoldDB" id="A0A6V7UHU5"/>
<gene>
    <name evidence="1" type="ORF">MENT_LOCUS12654</name>
</gene>